<reference evidence="1" key="1">
    <citation type="journal article" date="2011" name="PLoS Biol.">
        <title>Gene gain and loss during evolution of obligate parasitism in the white rust pathogen of Arabidopsis thaliana.</title>
        <authorList>
            <person name="Kemen E."/>
            <person name="Gardiner A."/>
            <person name="Schultz-Larsen T."/>
            <person name="Kemen A.C."/>
            <person name="Balmuth A.L."/>
            <person name="Robert-Seilaniantz A."/>
            <person name="Bailey K."/>
            <person name="Holub E."/>
            <person name="Studholme D.J."/>
            <person name="Maclean D."/>
            <person name="Jones J.D."/>
        </authorList>
    </citation>
    <scope>NUCLEOTIDE SEQUENCE</scope>
</reference>
<dbReference type="HOGENOM" id="CLU_232671_0_0_1"/>
<sequence length="2081" mass="235650">MTTPNDDASLLLHKLEHPLASIRKRAVRRLLSKLETDSIQPEKLQLYNSILHAFSDPEIADDALNLLQLALGKMGCSGMDHISKQKLTQQLQETIDLPSLPFQAKDILNEFRTQLFSVDTKPEHSSQQGIKKRNDGTKHAIGTKEEKAKSVNVKKVIKESQALKSHAGLTFLGWKFPLISLTPADEEYLLEFYTKLKMRTAYKEIVKLLQEFQHALIPNFPAQCFLQNPEILQYVVHLTQLPFIHNRADRDKHVEESCFAFGVNYFDDVESSAFSSRFSESAACVVITSLQVLESWTHSCLSASTWMAVDPSYNCYESSLKASKVSEFDNRRRYFPQVHSAIYSGQSSQSMYSLSGFVFLMFDELLSLVPSKHHPQLQILNLLHACVPLLLHDEAPRSTSTANVVGPQHKLHCQLIFEKIEPVFNLVEASNRISVLWRFVQLIKALLEQFPSQAFRVSKDRSVDHDKNSSIQEERSERIITDCVTLPPLFWYKLTGYVVRHLIPLKPQPKKIDAAIHAELNQLYTVMEKIDGSVKRYRENAESIAHYQSVVARFIRDVQCLNEGEKLSISAYTTLIDQCAHIVHHLHLLNDDEISRVKHGLLRVLSNCCESDFQTECKEESVKYLSQVYRVLLEANLKNAHDDKMQNNVAGQFLEYLSSWLDGPDFAKSVQNSLMLNLLQNTRLTTELLMHLTCECNDGCIILWSIVDKIMQAGVLFAINDDGTRRLHQLVPILQHVAYYELDFNHDQAVIDTVSSTQRNVLKMLSCLEDNLYITERILSLTRKLCHHSQQVRKAAAVKLYEVLEIHGDQHEADSMTKPDFDPFSQCLKNGVTFASVSPALQDGERPTVSWSLMQLCQFRQIIQSQPRGSSIYSHGVREMSNFVGKIPQSQMQYVEQSEDFTEIFIAVGDDIVSYTDNVSLVEDSLQLIFVMLKISAKVRKKARADSKLLHHIARMIFYSEVFITFLVFPIVLVLTCSADILESVEPACEDAFIPCIFAKSFCLHADKWKRLYGLTFCPIRVPTTTKTEELVVLQSQVQAQLDQDLTSEFQMTLSSIAKSSSASAFLNALYHSIQLASSQHFFKQSFVAQWDEIFLKYLQKAPATPKDTVVQAGILVFVDLLSEAMSESSLIHLLTVVKQNVLPTFERISCPQVLQIQILRLLQGFMQENEKLQSLFISAVADTRLLKSLSARLRLCKLSKSSSSFLVLSLEILLYCVRSYQLLSTRKNPITSALAIIRGDLEEVTLILESFISQQRTCGTFQHWSVVVRAARLQYLLLMESPVITAHESQSNVWKMRLMYHSHAPVRSIGFTAASYPHQMDSDDVALVRRGQIVHLAFDTFRDPTECDAVRAKACDVLLIWFIQSLDQAEQSAASVLPTAMNQLMNNTPSSCNRLLDWIVEVLHDEKFLVRTTTSLVRFVRYLLTGEEFANVSTIKLEMLKSIETVHADCQLLTLLIEVFIYKQSQLQVDSHLLAVDAFRPSISVPLSKVAATERRIGSYCQQNERKCLEKLALLAQSHSHIIQNILIKCTPLPLELMSLLDKFSSIVIGEALQESQKALYHRLIQATGETLILCMNTASNVLDRPLVNGLLAQELMAPCRRLLNSSHPQGTVLISCQLIAMAIPSAGTKADEWFAQHEPEGIDISSSLLESIKCTMEKIKRAHTSPSSHHQLHKAMTGCLCTILEHFPASRDHLCDEKHAVEWTLKKMRYNFYEVRLLGGFGPQHKSKTEVDTSVWSHCRQLESVSSLLRSLLYKNDEGKIRAKELGLCEILRSNWNVIKSGYCCGSPLLRLCLQLIANYIDGVDDHKASLVSSVKDGSRGVEQDSIFSQLLHLLHWLHPNPTTRSDEELLNLMHILGSVLKAAMLNDECVQVAIKTRFTSTAFSEIHKYFSTKHDAAFKFSAAAGPSYVIQMLQILSNFALKDAASLSICQVLSIDQLREFVSDVLNIESDNDSRIMEAGTLFIRNLLFAKSARSSWMAVWEDAWRHLWDVFCHAHRQQHNPLLHYASSSLWSLLIIGNHSNKVAALAHSDSQLLVRKQLEDVSDAIEAVTTEQFHCQEIVRNVRGIQQLMGKLFPTR</sequence>
<dbReference type="EMBL" id="FR824049">
    <property type="protein sequence ID" value="CCA14535.1"/>
    <property type="molecule type" value="Genomic_DNA"/>
</dbReference>
<protein>
    <submittedName>
        <fullName evidence="1">Uncharacterized protein AlNc14C4G605</fullName>
    </submittedName>
</protein>
<dbReference type="GO" id="GO:0036064">
    <property type="term" value="C:ciliary basal body"/>
    <property type="evidence" value="ECO:0007669"/>
    <property type="project" value="InterPro"/>
</dbReference>
<dbReference type="PANTHER" id="PTHR31691">
    <property type="entry name" value="ROTATIN"/>
    <property type="match status" value="1"/>
</dbReference>
<accession>F0W0G3</accession>
<dbReference type="GO" id="GO:0044782">
    <property type="term" value="P:cilium organization"/>
    <property type="evidence" value="ECO:0007669"/>
    <property type="project" value="InterPro"/>
</dbReference>
<dbReference type="InterPro" id="IPR030791">
    <property type="entry name" value="Rotatin"/>
</dbReference>
<proteinExistence type="predicted"/>
<name>F0W0G3_9STRA</name>
<dbReference type="GO" id="GO:0005813">
    <property type="term" value="C:centrosome"/>
    <property type="evidence" value="ECO:0007669"/>
    <property type="project" value="InterPro"/>
</dbReference>
<organism evidence="1">
    <name type="scientific">Albugo laibachii Nc14</name>
    <dbReference type="NCBI Taxonomy" id="890382"/>
    <lineage>
        <taxon>Eukaryota</taxon>
        <taxon>Sar</taxon>
        <taxon>Stramenopiles</taxon>
        <taxon>Oomycota</taxon>
        <taxon>Peronosporomycetes</taxon>
        <taxon>Albuginales</taxon>
        <taxon>Albuginaceae</taxon>
        <taxon>Albugo</taxon>
    </lineage>
</organism>
<dbReference type="PANTHER" id="PTHR31691:SF1">
    <property type="entry name" value="ROTATIN"/>
    <property type="match status" value="1"/>
</dbReference>
<gene>
    <name evidence="1" type="primary">AlNc14C4G605</name>
    <name evidence="1" type="ORF">ALNC14_006780</name>
</gene>
<reference evidence="1" key="2">
    <citation type="submission" date="2011-02" db="EMBL/GenBank/DDBJ databases">
        <authorList>
            <person name="MacLean D."/>
        </authorList>
    </citation>
    <scope>NUCLEOTIDE SEQUENCE</scope>
</reference>
<evidence type="ECO:0000313" key="1">
    <source>
        <dbReference type="EMBL" id="CCA14535.1"/>
    </source>
</evidence>